<sequence>MDRLIEYSCAMIITMASFKGGVGKSTSAVHIAAHLAKSAKTLLVDGDPNRSVTRWASQGRLPFTVVSEAQATMHARNYEHIVIDTKARPDPEDLREIATGCHLLVLPCTPDPLSVDALLATVKELRGLGSDRFRVLMTIVPPRPNRDGAKAREALIEAGLPLFAAQIPRLVGFQRCIIEGQVVYSPEYGDVGTEIEELVHQSTG</sequence>
<dbReference type="PANTHER" id="PTHR13696">
    <property type="entry name" value="P-LOOP CONTAINING NUCLEOSIDE TRIPHOSPHATE HYDROLASE"/>
    <property type="match status" value="1"/>
</dbReference>
<proteinExistence type="predicted"/>
<gene>
    <name evidence="2" type="ORF">SAMN05421770_11314</name>
</gene>
<evidence type="ECO:0000313" key="3">
    <source>
        <dbReference type="Proteomes" id="UP000198356"/>
    </source>
</evidence>
<evidence type="ECO:0000313" key="2">
    <source>
        <dbReference type="EMBL" id="SNT41990.1"/>
    </source>
</evidence>
<dbReference type="Proteomes" id="UP000198356">
    <property type="component" value="Unassembled WGS sequence"/>
</dbReference>
<evidence type="ECO:0000259" key="1">
    <source>
        <dbReference type="Pfam" id="PF01656"/>
    </source>
</evidence>
<dbReference type="AlphaFoldDB" id="A0A239MHL1"/>
<reference evidence="2 3" key="1">
    <citation type="submission" date="2017-06" db="EMBL/GenBank/DDBJ databases">
        <authorList>
            <person name="Kim H.J."/>
            <person name="Triplett B.A."/>
        </authorList>
    </citation>
    <scope>NUCLEOTIDE SEQUENCE [LARGE SCALE GENOMIC DNA]</scope>
    <source>
        <strain evidence="2 3">DSM 18704</strain>
    </source>
</reference>
<dbReference type="InterPro" id="IPR050678">
    <property type="entry name" value="DNA_Partitioning_ATPase"/>
</dbReference>
<dbReference type="InterPro" id="IPR027417">
    <property type="entry name" value="P-loop_NTPase"/>
</dbReference>
<dbReference type="EMBL" id="FZOU01000013">
    <property type="protein sequence ID" value="SNT41990.1"/>
    <property type="molecule type" value="Genomic_DNA"/>
</dbReference>
<dbReference type="Pfam" id="PF01656">
    <property type="entry name" value="CbiA"/>
    <property type="match status" value="1"/>
</dbReference>
<dbReference type="SUPFAM" id="SSF52540">
    <property type="entry name" value="P-loop containing nucleoside triphosphate hydrolases"/>
    <property type="match status" value="1"/>
</dbReference>
<feature type="domain" description="CobQ/CobB/MinD/ParA nucleotide binding" evidence="1">
    <location>
        <begin position="13"/>
        <end position="181"/>
    </location>
</feature>
<dbReference type="PANTHER" id="PTHR13696:SF96">
    <property type="entry name" value="COBQ_COBB_MIND_PARA NUCLEOTIDE BINDING DOMAIN-CONTAINING PROTEIN"/>
    <property type="match status" value="1"/>
</dbReference>
<name>A0A239MHL1_9BACT</name>
<keyword evidence="3" id="KW-1185">Reference proteome</keyword>
<dbReference type="Gene3D" id="3.40.50.300">
    <property type="entry name" value="P-loop containing nucleotide triphosphate hydrolases"/>
    <property type="match status" value="1"/>
</dbReference>
<dbReference type="PIRSF" id="PIRSF009320">
    <property type="entry name" value="Nuc_binding_HP_1000"/>
    <property type="match status" value="1"/>
</dbReference>
<dbReference type="CDD" id="cd02042">
    <property type="entry name" value="ParAB_family"/>
    <property type="match status" value="1"/>
</dbReference>
<protein>
    <submittedName>
        <fullName evidence="2">Chromosome partitioning protein</fullName>
    </submittedName>
</protein>
<accession>A0A239MHL1</accession>
<organism evidence="2 3">
    <name type="scientific">Granulicella rosea</name>
    <dbReference type="NCBI Taxonomy" id="474952"/>
    <lineage>
        <taxon>Bacteria</taxon>
        <taxon>Pseudomonadati</taxon>
        <taxon>Acidobacteriota</taxon>
        <taxon>Terriglobia</taxon>
        <taxon>Terriglobales</taxon>
        <taxon>Acidobacteriaceae</taxon>
        <taxon>Granulicella</taxon>
    </lineage>
</organism>
<dbReference type="InterPro" id="IPR002586">
    <property type="entry name" value="CobQ/CobB/MinD/ParA_Nub-bd_dom"/>
</dbReference>